<dbReference type="PANTHER" id="PTHR33383">
    <property type="entry name" value="MEMBRANE PROTEIN INSERTION EFFICIENCY FACTOR-RELATED"/>
    <property type="match status" value="1"/>
</dbReference>
<dbReference type="SMART" id="SM01234">
    <property type="entry name" value="Haemolytic"/>
    <property type="match status" value="1"/>
</dbReference>
<accession>A0A8J2YK04</accession>
<dbReference type="HAMAP" id="MF_00386">
    <property type="entry name" value="UPF0161_YidD"/>
    <property type="match status" value="1"/>
</dbReference>
<dbReference type="PANTHER" id="PTHR33383:SF1">
    <property type="entry name" value="MEMBRANE PROTEIN INSERTION EFFICIENCY FACTOR-RELATED"/>
    <property type="match status" value="1"/>
</dbReference>
<comment type="subcellular location">
    <subcellularLocation>
        <location evidence="1">Cell membrane</location>
        <topology evidence="1">Peripheral membrane protein</topology>
        <orientation evidence="1">Cytoplasmic side</orientation>
    </subcellularLocation>
</comment>
<comment type="caution">
    <text evidence="2">The sequence shown here is derived from an EMBL/GenBank/DDBJ whole genome shotgun (WGS) entry which is preliminary data.</text>
</comment>
<keyword evidence="3" id="KW-1185">Reference proteome</keyword>
<comment type="function">
    <text evidence="1">Could be involved in insertion of integral membrane proteins into the membrane.</text>
</comment>
<dbReference type="EMBL" id="BMCP01000002">
    <property type="protein sequence ID" value="GGE47813.1"/>
    <property type="molecule type" value="Genomic_DNA"/>
</dbReference>
<protein>
    <recommendedName>
        <fullName evidence="1">Putative membrane protein insertion efficiency factor</fullName>
    </recommendedName>
</protein>
<evidence type="ECO:0000313" key="2">
    <source>
        <dbReference type="EMBL" id="GGE47813.1"/>
    </source>
</evidence>
<dbReference type="InterPro" id="IPR002696">
    <property type="entry name" value="Membr_insert_effic_factor_YidD"/>
</dbReference>
<dbReference type="Proteomes" id="UP000602745">
    <property type="component" value="Unassembled WGS sequence"/>
</dbReference>
<comment type="similarity">
    <text evidence="1">Belongs to the UPF0161 family.</text>
</comment>
<evidence type="ECO:0000256" key="1">
    <source>
        <dbReference type="HAMAP-Rule" id="MF_00386"/>
    </source>
</evidence>
<dbReference type="RefSeq" id="WP_188410171.1">
    <property type="nucleotide sequence ID" value="NZ_BMCP01000002.1"/>
</dbReference>
<gene>
    <name evidence="2" type="ORF">GCM10007276_26320</name>
</gene>
<reference evidence="2" key="1">
    <citation type="journal article" date="2014" name="Int. J. Syst. Evol. Microbiol.">
        <title>Complete genome sequence of Corynebacterium casei LMG S-19264T (=DSM 44701T), isolated from a smear-ripened cheese.</title>
        <authorList>
            <consortium name="US DOE Joint Genome Institute (JGI-PGF)"/>
            <person name="Walter F."/>
            <person name="Albersmeier A."/>
            <person name="Kalinowski J."/>
            <person name="Ruckert C."/>
        </authorList>
    </citation>
    <scope>NUCLEOTIDE SEQUENCE</scope>
    <source>
        <strain evidence="2">CCM 7684</strain>
    </source>
</reference>
<organism evidence="2 3">
    <name type="scientific">Agaricicola taiwanensis</name>
    <dbReference type="NCBI Taxonomy" id="591372"/>
    <lineage>
        <taxon>Bacteria</taxon>
        <taxon>Pseudomonadati</taxon>
        <taxon>Pseudomonadota</taxon>
        <taxon>Alphaproteobacteria</taxon>
        <taxon>Rhodobacterales</taxon>
        <taxon>Paracoccaceae</taxon>
        <taxon>Agaricicola</taxon>
    </lineage>
</organism>
<reference evidence="2" key="2">
    <citation type="submission" date="2020-09" db="EMBL/GenBank/DDBJ databases">
        <authorList>
            <person name="Sun Q."/>
            <person name="Sedlacek I."/>
        </authorList>
    </citation>
    <scope>NUCLEOTIDE SEQUENCE</scope>
    <source>
        <strain evidence="2">CCM 7684</strain>
    </source>
</reference>
<name>A0A8J2YK04_9RHOB</name>
<dbReference type="AlphaFoldDB" id="A0A8J2YK04"/>
<keyword evidence="1" id="KW-0472">Membrane</keyword>
<dbReference type="Pfam" id="PF01809">
    <property type="entry name" value="YidD"/>
    <property type="match status" value="1"/>
</dbReference>
<keyword evidence="1" id="KW-1003">Cell membrane</keyword>
<proteinExistence type="inferred from homology"/>
<evidence type="ECO:0000313" key="3">
    <source>
        <dbReference type="Proteomes" id="UP000602745"/>
    </source>
</evidence>
<dbReference type="NCBIfam" id="TIGR00278">
    <property type="entry name" value="membrane protein insertion efficiency factor YidD"/>
    <property type="match status" value="1"/>
</dbReference>
<dbReference type="GO" id="GO:0005886">
    <property type="term" value="C:plasma membrane"/>
    <property type="evidence" value="ECO:0007669"/>
    <property type="project" value="UniProtKB-SubCell"/>
</dbReference>
<sequence>MTNLLRAVIWIYRYGISPMLGANCRYEPSCSAYADEALRRHGAWPGLWISTARFCRCHPWGPAGYDPVDEELPAKARWYKPWRYGHWTGRHMRFRRDRLT</sequence>